<dbReference type="GO" id="GO:0005886">
    <property type="term" value="C:plasma membrane"/>
    <property type="evidence" value="ECO:0007669"/>
    <property type="project" value="UniProtKB-SubCell"/>
</dbReference>
<evidence type="ECO:0000256" key="3">
    <source>
        <dbReference type="ARBA" id="ARBA00022692"/>
    </source>
</evidence>
<keyword evidence="5 6" id="KW-0472">Membrane</keyword>
<sequence>MPVTRRSSVEVGSNIELKKISHTNGNQHVDSSAASAVSEVTNPTSATPSVDIKTKSKLSIPFKSSWLMWWNSEEWWSCWIGLIFFGCIASAVKHNIPQPEFLPWEKNPFHTFSTTGNFGLFVIFAVMGTLLWIAMAATKAPNYKRFPIGFVCVFMIALISKMLASNVVLKKGSVGDSIWAIILGCFIRNVMSFVTKSSILAPWLKVAQQTELYIAISLVLLCIDISVLRPLAPRALFVSWIDTPTLFIVVAYFGWKVLKIDTQTAIIMSGATFICGSSAAIALGASMGVPHKTEMPIAIISIFTIPSIIALPYVAKRMALSATVSGAWFGGCVDSTGAVIAAASIYGDHDAINTSAIVKMMQNVLIGPLSVIMAWAWSRYELQAAYKREEELINRNENLDDAVIQEQVLDDTAGEDSNTPSVKHPRNIHAPSKPKEKAYVLLWKRFPKFVIGFIITAVLFNTTISDDAETRTLVNDFCFYVSEWFSTLSFVSIGMGLQLSDIKQNIRSLGKLVTLYIVAQMVDIVVTCVLAWTAFTYL</sequence>
<dbReference type="PANTHER" id="PTHR30106">
    <property type="entry name" value="INNER MEMBRANE PROTEIN YEIH-RELATED"/>
    <property type="match status" value="1"/>
</dbReference>
<protein>
    <submittedName>
        <fullName evidence="7">Uncharacterized protein</fullName>
    </submittedName>
</protein>
<keyword evidence="4 6" id="KW-1133">Transmembrane helix</keyword>
<dbReference type="TCDB" id="2.A.98.1.6">
    <property type="family name" value="the putative sulfate exporter (pse) family"/>
</dbReference>
<dbReference type="OMA" id="AYLIYWA"/>
<feature type="transmembrane region" description="Helical" evidence="6">
    <location>
        <begin position="212"/>
        <end position="231"/>
    </location>
</feature>
<feature type="transmembrane region" description="Helical" evidence="6">
    <location>
        <begin position="295"/>
        <end position="315"/>
    </location>
</feature>
<evidence type="ECO:0000313" key="8">
    <source>
        <dbReference type="Proteomes" id="UP000014254"/>
    </source>
</evidence>
<feature type="transmembrane region" description="Helical" evidence="6">
    <location>
        <begin position="446"/>
        <end position="464"/>
    </location>
</feature>
<keyword evidence="3 6" id="KW-0812">Transmembrane</keyword>
<accession>S2JQB2</accession>
<comment type="subcellular location">
    <subcellularLocation>
        <location evidence="1">Cell membrane</location>
        <topology evidence="1">Multi-pass membrane protein</topology>
    </subcellularLocation>
</comment>
<feature type="transmembrane region" description="Helical" evidence="6">
    <location>
        <begin position="146"/>
        <end position="165"/>
    </location>
</feature>
<reference evidence="8" key="1">
    <citation type="submission" date="2013-05" db="EMBL/GenBank/DDBJ databases">
        <title>The Genome sequence of Mucor circinelloides f. circinelloides 1006PhL.</title>
        <authorList>
            <consortium name="The Broad Institute Genomics Platform"/>
            <person name="Cuomo C."/>
            <person name="Earl A."/>
            <person name="Findley K."/>
            <person name="Lee S.C."/>
            <person name="Walker B."/>
            <person name="Young S."/>
            <person name="Zeng Q."/>
            <person name="Gargeya S."/>
            <person name="Fitzgerald M."/>
            <person name="Haas B."/>
            <person name="Abouelleil A."/>
            <person name="Allen A.W."/>
            <person name="Alvarado L."/>
            <person name="Arachchi H.M."/>
            <person name="Berlin A.M."/>
            <person name="Chapman S.B."/>
            <person name="Gainer-Dewar J."/>
            <person name="Goldberg J."/>
            <person name="Griggs A."/>
            <person name="Gujja S."/>
            <person name="Hansen M."/>
            <person name="Howarth C."/>
            <person name="Imamovic A."/>
            <person name="Ireland A."/>
            <person name="Larimer J."/>
            <person name="McCowan C."/>
            <person name="Murphy C."/>
            <person name="Pearson M."/>
            <person name="Poon T.W."/>
            <person name="Priest M."/>
            <person name="Roberts A."/>
            <person name="Saif S."/>
            <person name="Shea T."/>
            <person name="Sisk P."/>
            <person name="Sykes S."/>
            <person name="Wortman J."/>
            <person name="Nusbaum C."/>
            <person name="Birren B."/>
        </authorList>
    </citation>
    <scope>NUCLEOTIDE SEQUENCE [LARGE SCALE GENOMIC DNA]</scope>
    <source>
        <strain evidence="8">1006PhL</strain>
    </source>
</reference>
<feature type="transmembrane region" description="Helical" evidence="6">
    <location>
        <begin position="177"/>
        <end position="200"/>
    </location>
</feature>
<evidence type="ECO:0000256" key="2">
    <source>
        <dbReference type="ARBA" id="ARBA00022475"/>
    </source>
</evidence>
<dbReference type="VEuPathDB" id="FungiDB:HMPREF1544_11346"/>
<keyword evidence="8" id="KW-1185">Reference proteome</keyword>
<dbReference type="OrthoDB" id="2362862at2759"/>
<dbReference type="Proteomes" id="UP000014254">
    <property type="component" value="Unassembled WGS sequence"/>
</dbReference>
<dbReference type="InterPro" id="IPR018383">
    <property type="entry name" value="UPF0324_pro"/>
</dbReference>
<evidence type="ECO:0000256" key="6">
    <source>
        <dbReference type="SAM" id="Phobius"/>
    </source>
</evidence>
<evidence type="ECO:0000256" key="4">
    <source>
        <dbReference type="ARBA" id="ARBA00022989"/>
    </source>
</evidence>
<dbReference type="Pfam" id="PF03601">
    <property type="entry name" value="Cons_hypoth698"/>
    <property type="match status" value="1"/>
</dbReference>
<feature type="transmembrane region" description="Helical" evidence="6">
    <location>
        <begin position="327"/>
        <end position="347"/>
    </location>
</feature>
<dbReference type="InParanoid" id="S2JQB2"/>
<feature type="transmembrane region" description="Helical" evidence="6">
    <location>
        <begin position="512"/>
        <end position="535"/>
    </location>
</feature>
<feature type="transmembrane region" description="Helical" evidence="6">
    <location>
        <begin position="237"/>
        <end position="255"/>
    </location>
</feature>
<dbReference type="eggNOG" id="ENOG502QT4V">
    <property type="taxonomic scope" value="Eukaryota"/>
</dbReference>
<evidence type="ECO:0000256" key="5">
    <source>
        <dbReference type="ARBA" id="ARBA00023136"/>
    </source>
</evidence>
<feature type="transmembrane region" description="Helical" evidence="6">
    <location>
        <begin position="359"/>
        <end position="378"/>
    </location>
</feature>
<feature type="transmembrane region" description="Helical" evidence="6">
    <location>
        <begin position="75"/>
        <end position="92"/>
    </location>
</feature>
<evidence type="ECO:0000313" key="7">
    <source>
        <dbReference type="EMBL" id="EPB81925.1"/>
    </source>
</evidence>
<proteinExistence type="predicted"/>
<feature type="transmembrane region" description="Helical" evidence="6">
    <location>
        <begin position="112"/>
        <end position="134"/>
    </location>
</feature>
<feature type="transmembrane region" description="Helical" evidence="6">
    <location>
        <begin position="267"/>
        <end position="289"/>
    </location>
</feature>
<organism evidence="7 8">
    <name type="scientific">Mucor circinelloides f. circinelloides (strain 1006PhL)</name>
    <name type="common">Mucormycosis agent</name>
    <name type="synonym">Calyptromyces circinelloides</name>
    <dbReference type="NCBI Taxonomy" id="1220926"/>
    <lineage>
        <taxon>Eukaryota</taxon>
        <taxon>Fungi</taxon>
        <taxon>Fungi incertae sedis</taxon>
        <taxon>Mucoromycota</taxon>
        <taxon>Mucoromycotina</taxon>
        <taxon>Mucoromycetes</taxon>
        <taxon>Mucorales</taxon>
        <taxon>Mucorineae</taxon>
        <taxon>Mucoraceae</taxon>
        <taxon>Mucor</taxon>
    </lineage>
</organism>
<keyword evidence="2" id="KW-1003">Cell membrane</keyword>
<dbReference type="AlphaFoldDB" id="S2JQB2"/>
<dbReference type="EMBL" id="KE124140">
    <property type="protein sequence ID" value="EPB81925.1"/>
    <property type="molecule type" value="Genomic_DNA"/>
</dbReference>
<evidence type="ECO:0000256" key="1">
    <source>
        <dbReference type="ARBA" id="ARBA00004651"/>
    </source>
</evidence>
<dbReference type="PANTHER" id="PTHR30106:SF1">
    <property type="entry name" value="UPF0324 MEMBRANE PROTEIN FN0533"/>
    <property type="match status" value="1"/>
</dbReference>
<gene>
    <name evidence="7" type="ORF">HMPREF1544_11346</name>
</gene>
<name>S2JQB2_MUCC1</name>
<feature type="transmembrane region" description="Helical" evidence="6">
    <location>
        <begin position="484"/>
        <end position="500"/>
    </location>
</feature>